<feature type="domain" description="4Fe-4S ferredoxin-type" evidence="1">
    <location>
        <begin position="38"/>
        <end position="69"/>
    </location>
</feature>
<dbReference type="EC" id="1.2.7.3" evidence="2"/>
<dbReference type="PANTHER" id="PTHR43122:SF1">
    <property type="entry name" value="IRON-SULFUR-BINDING PROTEIN"/>
    <property type="match status" value="1"/>
</dbReference>
<feature type="domain" description="4Fe-4S ferredoxin-type" evidence="1">
    <location>
        <begin position="3"/>
        <end position="32"/>
    </location>
</feature>
<comment type="caution">
    <text evidence="2">The sequence shown here is derived from an EMBL/GenBank/DDBJ whole genome shotgun (WGS) entry which is preliminary data.</text>
</comment>
<dbReference type="GO" id="GO:0047553">
    <property type="term" value="F:2-oxoglutarate synthase activity"/>
    <property type="evidence" value="ECO:0007669"/>
    <property type="project" value="UniProtKB-EC"/>
</dbReference>
<dbReference type="AlphaFoldDB" id="A0A0W8FU23"/>
<name>A0A0W8FU23_9ZZZZ</name>
<protein>
    <submittedName>
        <fullName evidence="2">Putative 2-oxoglutarate oxidoreductase, delta subunit</fullName>
        <ecNumber evidence="2">1.2.7.3</ecNumber>
    </submittedName>
</protein>
<dbReference type="InterPro" id="IPR017896">
    <property type="entry name" value="4Fe4S_Fe-S-bd"/>
</dbReference>
<dbReference type="SUPFAM" id="SSF54862">
    <property type="entry name" value="4Fe-4S ferredoxins"/>
    <property type="match status" value="1"/>
</dbReference>
<evidence type="ECO:0000313" key="2">
    <source>
        <dbReference type="EMBL" id="KUG23779.1"/>
    </source>
</evidence>
<sequence length="69" mass="7903">MKGYIKINKEICKECLLCIHFCPKGHIIPTKEYNFYSYHPVGTNEEKECTGCGICATICPEVAIEVYRE</sequence>
<organism evidence="2">
    <name type="scientific">hydrocarbon metagenome</name>
    <dbReference type="NCBI Taxonomy" id="938273"/>
    <lineage>
        <taxon>unclassified sequences</taxon>
        <taxon>metagenomes</taxon>
        <taxon>ecological metagenomes</taxon>
    </lineage>
</organism>
<dbReference type="PANTHER" id="PTHR43122">
    <property type="entry name" value="FERREDOXIN SUBUNIT OF PYRUVATE:FLAVODOXIN OXIDOREDUCTASE-RELATED"/>
    <property type="match status" value="1"/>
</dbReference>
<dbReference type="InterPro" id="IPR017900">
    <property type="entry name" value="4Fe4S_Fe_S_CS"/>
</dbReference>
<accession>A0A0W8FU23</accession>
<gene>
    <name evidence="2" type="ORF">ASZ90_006425</name>
</gene>
<dbReference type="Gene3D" id="3.30.70.20">
    <property type="match status" value="1"/>
</dbReference>
<dbReference type="PROSITE" id="PS51379">
    <property type="entry name" value="4FE4S_FER_2"/>
    <property type="match status" value="2"/>
</dbReference>
<keyword evidence="2" id="KW-0560">Oxidoreductase</keyword>
<reference evidence="2" key="1">
    <citation type="journal article" date="2015" name="Proc. Natl. Acad. Sci. U.S.A.">
        <title>Networks of energetic and metabolic interactions define dynamics in microbial communities.</title>
        <authorList>
            <person name="Embree M."/>
            <person name="Liu J.K."/>
            <person name="Al-Bassam M.M."/>
            <person name="Zengler K."/>
        </authorList>
    </citation>
    <scope>NUCLEOTIDE SEQUENCE</scope>
</reference>
<dbReference type="Pfam" id="PF13187">
    <property type="entry name" value="Fer4_9"/>
    <property type="match status" value="1"/>
</dbReference>
<proteinExistence type="predicted"/>
<dbReference type="PROSITE" id="PS00198">
    <property type="entry name" value="4FE4S_FER_1"/>
    <property type="match status" value="1"/>
</dbReference>
<evidence type="ECO:0000259" key="1">
    <source>
        <dbReference type="PROSITE" id="PS51379"/>
    </source>
</evidence>
<dbReference type="EMBL" id="LNQE01000887">
    <property type="protein sequence ID" value="KUG23779.1"/>
    <property type="molecule type" value="Genomic_DNA"/>
</dbReference>